<evidence type="ECO:0000313" key="7">
    <source>
        <dbReference type="EMBL" id="KAI7835548.1"/>
    </source>
</evidence>
<dbReference type="Gene3D" id="3.10.20.80">
    <property type="entry name" value="Translation initiation factor 3 (IF-3), N-terminal domain"/>
    <property type="match status" value="2"/>
</dbReference>
<dbReference type="InterPro" id="IPR009069">
    <property type="entry name" value="Cys_alpha_HP_mot_SF"/>
</dbReference>
<proteinExistence type="inferred from homology"/>
<feature type="compositionally biased region" description="Low complexity" evidence="4">
    <location>
        <begin position="297"/>
        <end position="309"/>
    </location>
</feature>
<dbReference type="InterPro" id="IPR001288">
    <property type="entry name" value="Translation_initiation_fac_3"/>
</dbReference>
<gene>
    <name evidence="7" type="ORF">COHA_010552</name>
</gene>
<dbReference type="PANTHER" id="PTHR10938">
    <property type="entry name" value="TRANSLATION INITIATION FACTOR IF-3"/>
    <property type="match status" value="1"/>
</dbReference>
<evidence type="ECO:0008006" key="9">
    <source>
        <dbReference type="Google" id="ProtNLM"/>
    </source>
</evidence>
<protein>
    <recommendedName>
        <fullName evidence="9">Translation initiation factor IF-3</fullName>
    </recommendedName>
</protein>
<keyword evidence="2" id="KW-0396">Initiation factor</keyword>
<evidence type="ECO:0000256" key="1">
    <source>
        <dbReference type="ARBA" id="ARBA00005439"/>
    </source>
</evidence>
<dbReference type="PANTHER" id="PTHR10938:SF0">
    <property type="entry name" value="TRANSLATION INITIATION FACTOR IF-3, MITOCHONDRIAL"/>
    <property type="match status" value="1"/>
</dbReference>
<evidence type="ECO:0000256" key="2">
    <source>
        <dbReference type="ARBA" id="ARBA00022540"/>
    </source>
</evidence>
<evidence type="ECO:0000259" key="5">
    <source>
        <dbReference type="Pfam" id="PF00707"/>
    </source>
</evidence>
<organism evidence="7 8">
    <name type="scientific">Chlorella ohadii</name>
    <dbReference type="NCBI Taxonomy" id="2649997"/>
    <lineage>
        <taxon>Eukaryota</taxon>
        <taxon>Viridiplantae</taxon>
        <taxon>Chlorophyta</taxon>
        <taxon>core chlorophytes</taxon>
        <taxon>Trebouxiophyceae</taxon>
        <taxon>Chlorellales</taxon>
        <taxon>Chlorellaceae</taxon>
        <taxon>Chlorella clade</taxon>
        <taxon>Chlorella</taxon>
    </lineage>
</organism>
<dbReference type="SUPFAM" id="SSF55200">
    <property type="entry name" value="Translation initiation factor IF3, C-terminal domain"/>
    <property type="match status" value="1"/>
</dbReference>
<evidence type="ECO:0000259" key="6">
    <source>
        <dbReference type="Pfam" id="PF05198"/>
    </source>
</evidence>
<dbReference type="InterPro" id="IPR036787">
    <property type="entry name" value="T_IF-3_N_sf"/>
</dbReference>
<keyword evidence="8" id="KW-1185">Reference proteome</keyword>
<dbReference type="GO" id="GO:0003743">
    <property type="term" value="F:translation initiation factor activity"/>
    <property type="evidence" value="ECO:0007669"/>
    <property type="project" value="UniProtKB-KW"/>
</dbReference>
<dbReference type="Gene3D" id="3.30.110.10">
    <property type="entry name" value="Translation initiation factor 3 (IF-3), C-terminal domain"/>
    <property type="match status" value="1"/>
</dbReference>
<accession>A0AAD5GZJ6</accession>
<feature type="domain" description="Translation initiation factor 3 N-terminal" evidence="6">
    <location>
        <begin position="119"/>
        <end position="160"/>
    </location>
</feature>
<dbReference type="InterPro" id="IPR019815">
    <property type="entry name" value="Translation_initiation_fac_3_C"/>
</dbReference>
<dbReference type="GO" id="GO:0005737">
    <property type="term" value="C:cytoplasm"/>
    <property type="evidence" value="ECO:0007669"/>
    <property type="project" value="UniProtKB-ARBA"/>
</dbReference>
<comment type="caution">
    <text evidence="7">The sequence shown here is derived from an EMBL/GenBank/DDBJ whole genome shotgun (WGS) entry which is preliminary data.</text>
</comment>
<dbReference type="AlphaFoldDB" id="A0AAD5GZJ6"/>
<comment type="similarity">
    <text evidence="1">Belongs to the IF-3 family.</text>
</comment>
<evidence type="ECO:0000256" key="3">
    <source>
        <dbReference type="ARBA" id="ARBA00022917"/>
    </source>
</evidence>
<dbReference type="PROSITE" id="PS51808">
    <property type="entry name" value="CHCH"/>
    <property type="match status" value="1"/>
</dbReference>
<dbReference type="NCBIfam" id="TIGR00168">
    <property type="entry name" value="infC"/>
    <property type="match status" value="1"/>
</dbReference>
<dbReference type="InterPro" id="IPR019814">
    <property type="entry name" value="Translation_initiation_fac_3_N"/>
</dbReference>
<dbReference type="Pfam" id="PF00707">
    <property type="entry name" value="IF3_C"/>
    <property type="match status" value="1"/>
</dbReference>
<evidence type="ECO:0000313" key="8">
    <source>
        <dbReference type="Proteomes" id="UP001205105"/>
    </source>
</evidence>
<feature type="region of interest" description="Disordered" evidence="4">
    <location>
        <begin position="255"/>
        <end position="309"/>
    </location>
</feature>
<dbReference type="Pfam" id="PF05198">
    <property type="entry name" value="IF3_N"/>
    <property type="match status" value="1"/>
</dbReference>
<dbReference type="Proteomes" id="UP001205105">
    <property type="component" value="Unassembled WGS sequence"/>
</dbReference>
<dbReference type="SUPFAM" id="SSF54364">
    <property type="entry name" value="Translation initiation factor IF3, N-terminal domain"/>
    <property type="match status" value="1"/>
</dbReference>
<reference evidence="7" key="1">
    <citation type="submission" date="2020-11" db="EMBL/GenBank/DDBJ databases">
        <title>Chlorella ohadii genome sequencing and assembly.</title>
        <authorList>
            <person name="Murik O."/>
            <person name="Treves H."/>
            <person name="Kedem I."/>
            <person name="Shotland Y."/>
            <person name="Kaplan A."/>
        </authorList>
    </citation>
    <scope>NUCLEOTIDE SEQUENCE</scope>
    <source>
        <strain evidence="7">1</strain>
    </source>
</reference>
<dbReference type="SUPFAM" id="SSF47072">
    <property type="entry name" value="Cysteine alpha-hairpin motif"/>
    <property type="match status" value="1"/>
</dbReference>
<name>A0AAD5GZJ6_9CHLO</name>
<dbReference type="InterPro" id="IPR036788">
    <property type="entry name" value="T_IF-3_C_sf"/>
</dbReference>
<dbReference type="GO" id="GO:0032790">
    <property type="term" value="P:ribosome disassembly"/>
    <property type="evidence" value="ECO:0007669"/>
    <property type="project" value="TreeGrafter"/>
</dbReference>
<sequence>MSQQVHGTTQKLADSQCAQAYQNSLRCLDKNQNDKSKCKEQFEAYKQCKREERRSMALNFARYQKKRAPQEERTLPEKNEEIRAKEVRVLFPDPEQPSEVMPTKQALRLARQQELDLVMTLARQQEMDLVMVTPRADPPVARITEWSKVIYDVQKREKAAAKQLLAQRRAADPKEVRFSCQIGEHDLGVKMAQARKFLEEGNLLRLVVLFKGGPQIALGHEVTLYLVGQLADLARVKDEKHLQRPQRNQWAVMLEPLPPEKPTKKKDKPAAAASTDGAVPEQQVQATSEAEGVDGKAAAPQQQAAAATE</sequence>
<feature type="domain" description="Translation initiation factor 3 C-terminal" evidence="5">
    <location>
        <begin position="174"/>
        <end position="247"/>
    </location>
</feature>
<evidence type="ECO:0000256" key="4">
    <source>
        <dbReference type="SAM" id="MobiDB-lite"/>
    </source>
</evidence>
<keyword evidence="3" id="KW-0648">Protein biosynthesis</keyword>
<dbReference type="GO" id="GO:0043022">
    <property type="term" value="F:ribosome binding"/>
    <property type="evidence" value="ECO:0007669"/>
    <property type="project" value="TreeGrafter"/>
</dbReference>
<dbReference type="EMBL" id="JADXDR010000250">
    <property type="protein sequence ID" value="KAI7835548.1"/>
    <property type="molecule type" value="Genomic_DNA"/>
</dbReference>